<feature type="transmembrane region" description="Helical" evidence="1">
    <location>
        <begin position="186"/>
        <end position="207"/>
    </location>
</feature>
<gene>
    <name evidence="3" type="ORF">EVA94_00455</name>
</gene>
<sequence length="211" mass="23482">MDLLTDQAFFRSFHILFGIAWIGLLYYFNFVQTEYVKVADPDAKADVMKKLAPNALWWFRWAALFTFLTGLILLHQITARIGTEIILGVTMGTLMMLNVWGIIWRNQKIVLGMKDGDVAVAAAKAGLASRTNTLFSVPMLMYMVYSAHAPGSYLVLNDWSSNSLIVGLLIIFAIEANAIWGKMIPAIASVRAVITSSFILAVIFKLITDLL</sequence>
<accession>A0A520MWJ7</accession>
<dbReference type="EMBL" id="SHBG01000002">
    <property type="protein sequence ID" value="RZO25591.1"/>
    <property type="molecule type" value="Genomic_DNA"/>
</dbReference>
<keyword evidence="1" id="KW-1133">Transmembrane helix</keyword>
<dbReference type="InterPro" id="IPR010389">
    <property type="entry name" value="Urate_ox_N"/>
</dbReference>
<evidence type="ECO:0000256" key="1">
    <source>
        <dbReference type="SAM" id="Phobius"/>
    </source>
</evidence>
<feature type="transmembrane region" description="Helical" evidence="1">
    <location>
        <begin position="12"/>
        <end position="28"/>
    </location>
</feature>
<proteinExistence type="predicted"/>
<organism evidence="3 4">
    <name type="scientific">SAR86 cluster bacterium</name>
    <dbReference type="NCBI Taxonomy" id="2030880"/>
    <lineage>
        <taxon>Bacteria</taxon>
        <taxon>Pseudomonadati</taxon>
        <taxon>Pseudomonadota</taxon>
        <taxon>Gammaproteobacteria</taxon>
        <taxon>SAR86 cluster</taxon>
    </lineage>
</organism>
<name>A0A520MWJ7_9GAMM</name>
<evidence type="ECO:0000313" key="4">
    <source>
        <dbReference type="Proteomes" id="UP000315498"/>
    </source>
</evidence>
<reference evidence="3 4" key="1">
    <citation type="submission" date="2019-02" db="EMBL/GenBank/DDBJ databases">
        <title>Prokaryotic population dynamics and viral predation in marine succession experiment using metagenomics: the confinement effect.</title>
        <authorList>
            <person name="Haro-Moreno J.M."/>
            <person name="Rodriguez-Valera F."/>
            <person name="Lopez-Perez M."/>
        </authorList>
    </citation>
    <scope>NUCLEOTIDE SEQUENCE [LARGE SCALE GENOMIC DNA]</scope>
    <source>
        <strain evidence="3">MED-G161</strain>
    </source>
</reference>
<feature type="domain" description="Urate oxidase N-terminal" evidence="2">
    <location>
        <begin position="79"/>
        <end position="166"/>
    </location>
</feature>
<feature type="transmembrane region" description="Helical" evidence="1">
    <location>
        <begin position="55"/>
        <end position="74"/>
    </location>
</feature>
<dbReference type="Proteomes" id="UP000315498">
    <property type="component" value="Unassembled WGS sequence"/>
</dbReference>
<dbReference type="InterPro" id="IPR016988">
    <property type="entry name" value="UCP032086"/>
</dbReference>
<keyword evidence="1" id="KW-0472">Membrane</keyword>
<feature type="transmembrane region" description="Helical" evidence="1">
    <location>
        <begin position="139"/>
        <end position="156"/>
    </location>
</feature>
<keyword evidence="1" id="KW-0812">Transmembrane</keyword>
<evidence type="ECO:0000259" key="2">
    <source>
        <dbReference type="Pfam" id="PF06181"/>
    </source>
</evidence>
<comment type="caution">
    <text evidence="3">The sequence shown here is derived from an EMBL/GenBank/DDBJ whole genome shotgun (WGS) entry which is preliminary data.</text>
</comment>
<dbReference type="PIRSF" id="PIRSF032086">
    <property type="entry name" value="UCP032086"/>
    <property type="match status" value="1"/>
</dbReference>
<protein>
    <submittedName>
        <fullName evidence="3">Antitermination protein NusG</fullName>
    </submittedName>
</protein>
<feature type="transmembrane region" description="Helical" evidence="1">
    <location>
        <begin position="86"/>
        <end position="104"/>
    </location>
</feature>
<dbReference type="AlphaFoldDB" id="A0A520MWJ7"/>
<feature type="transmembrane region" description="Helical" evidence="1">
    <location>
        <begin position="163"/>
        <end position="180"/>
    </location>
</feature>
<dbReference type="Pfam" id="PF06181">
    <property type="entry name" value="Urate_ox_N"/>
    <property type="match status" value="1"/>
</dbReference>
<evidence type="ECO:0000313" key="3">
    <source>
        <dbReference type="EMBL" id="RZO25591.1"/>
    </source>
</evidence>